<evidence type="ECO:0000256" key="1">
    <source>
        <dbReference type="SAM" id="MobiDB-lite"/>
    </source>
</evidence>
<reference evidence="2" key="1">
    <citation type="journal article" date="2020" name="Stud. Mycol.">
        <title>101 Dothideomycetes genomes: a test case for predicting lifestyles and emergence of pathogens.</title>
        <authorList>
            <person name="Haridas S."/>
            <person name="Albert R."/>
            <person name="Binder M."/>
            <person name="Bloem J."/>
            <person name="Labutti K."/>
            <person name="Salamov A."/>
            <person name="Andreopoulos B."/>
            <person name="Baker S."/>
            <person name="Barry K."/>
            <person name="Bills G."/>
            <person name="Bluhm B."/>
            <person name="Cannon C."/>
            <person name="Castanera R."/>
            <person name="Culley D."/>
            <person name="Daum C."/>
            <person name="Ezra D."/>
            <person name="Gonzalez J."/>
            <person name="Henrissat B."/>
            <person name="Kuo A."/>
            <person name="Liang C."/>
            <person name="Lipzen A."/>
            <person name="Lutzoni F."/>
            <person name="Magnuson J."/>
            <person name="Mondo S."/>
            <person name="Nolan M."/>
            <person name="Ohm R."/>
            <person name="Pangilinan J."/>
            <person name="Park H.-J."/>
            <person name="Ramirez L."/>
            <person name="Alfaro M."/>
            <person name="Sun H."/>
            <person name="Tritt A."/>
            <person name="Yoshinaga Y."/>
            <person name="Zwiers L.-H."/>
            <person name="Turgeon B."/>
            <person name="Goodwin S."/>
            <person name="Spatafora J."/>
            <person name="Crous P."/>
            <person name="Grigoriev I."/>
        </authorList>
    </citation>
    <scope>NUCLEOTIDE SEQUENCE</scope>
    <source>
        <strain evidence="2">CBS 125425</strain>
    </source>
</reference>
<organism evidence="2 3">
    <name type="scientific">Polyplosphaeria fusca</name>
    <dbReference type="NCBI Taxonomy" id="682080"/>
    <lineage>
        <taxon>Eukaryota</taxon>
        <taxon>Fungi</taxon>
        <taxon>Dikarya</taxon>
        <taxon>Ascomycota</taxon>
        <taxon>Pezizomycotina</taxon>
        <taxon>Dothideomycetes</taxon>
        <taxon>Pleosporomycetidae</taxon>
        <taxon>Pleosporales</taxon>
        <taxon>Tetraplosphaeriaceae</taxon>
        <taxon>Polyplosphaeria</taxon>
    </lineage>
</organism>
<feature type="region of interest" description="Disordered" evidence="1">
    <location>
        <begin position="185"/>
        <end position="229"/>
    </location>
</feature>
<dbReference type="EMBL" id="ML996114">
    <property type="protein sequence ID" value="KAF2737740.1"/>
    <property type="molecule type" value="Genomic_DNA"/>
</dbReference>
<gene>
    <name evidence="2" type="ORF">EJ04DRAFT_574461</name>
</gene>
<evidence type="ECO:0000313" key="2">
    <source>
        <dbReference type="EMBL" id="KAF2737740.1"/>
    </source>
</evidence>
<sequence length="344" mass="37996">MASVETPPSPMSVHAVPSVRNSISKLDVTHLSGATMADLITEPHIHLVTASVSSSERNSVSDLASKRASVASTTKSQLRHTNTLLIDMLQNIQSELTAHRSIMLDIQHRVTHLEHDSVASVNNDDAQIAALHALEGRKSKRNSRLVPPEGQTWWEACQNFARNSNPPMSASEFLRTPKRFSGIDWQYGLPSARPNTPPATPPQAEDLPPLTPTSEDGEESDLDTPRIKGDADVTLDSTIASTPPADFEIEDDIKEHTVELNDRKLPRAPVLLAPPEGKARSVTSEEVITAVDPVDLVNRHRFYKGVRSLATYRAVMRNRNTEKEHRVLIHFHNRKQLEGLGDDV</sequence>
<protein>
    <submittedName>
        <fullName evidence="2">Uncharacterized protein</fullName>
    </submittedName>
</protein>
<name>A0A9P4R660_9PLEO</name>
<dbReference type="OrthoDB" id="3778454at2759"/>
<evidence type="ECO:0000313" key="3">
    <source>
        <dbReference type="Proteomes" id="UP000799444"/>
    </source>
</evidence>
<keyword evidence="3" id="KW-1185">Reference proteome</keyword>
<accession>A0A9P4R660</accession>
<proteinExistence type="predicted"/>
<dbReference type="Proteomes" id="UP000799444">
    <property type="component" value="Unassembled WGS sequence"/>
</dbReference>
<comment type="caution">
    <text evidence="2">The sequence shown here is derived from an EMBL/GenBank/DDBJ whole genome shotgun (WGS) entry which is preliminary data.</text>
</comment>
<dbReference type="AlphaFoldDB" id="A0A9P4R660"/>